<protein>
    <submittedName>
        <fullName evidence="1">Uncharacterized protein</fullName>
    </submittedName>
</protein>
<evidence type="ECO:0000313" key="2">
    <source>
        <dbReference type="Proteomes" id="UP001239111"/>
    </source>
</evidence>
<dbReference type="Proteomes" id="UP001239111">
    <property type="component" value="Chromosome 3"/>
</dbReference>
<name>A0ACC2NCW6_9HYME</name>
<proteinExistence type="predicted"/>
<reference evidence="1" key="1">
    <citation type="submission" date="2023-04" db="EMBL/GenBank/DDBJ databases">
        <title>A chromosome-level genome assembly of the parasitoid wasp Eretmocerus hayati.</title>
        <authorList>
            <person name="Zhong Y."/>
            <person name="Liu S."/>
            <person name="Liu Y."/>
        </authorList>
    </citation>
    <scope>NUCLEOTIDE SEQUENCE</scope>
    <source>
        <strain evidence="1">ZJU_SS_LIU_2023</strain>
    </source>
</reference>
<gene>
    <name evidence="1" type="ORF">QAD02_000264</name>
</gene>
<keyword evidence="2" id="KW-1185">Reference proteome</keyword>
<comment type="caution">
    <text evidence="1">The sequence shown here is derived from an EMBL/GenBank/DDBJ whole genome shotgun (WGS) entry which is preliminary data.</text>
</comment>
<dbReference type="EMBL" id="CM056743">
    <property type="protein sequence ID" value="KAJ8669005.1"/>
    <property type="molecule type" value="Genomic_DNA"/>
</dbReference>
<accession>A0ACC2NCW6</accession>
<evidence type="ECO:0000313" key="1">
    <source>
        <dbReference type="EMBL" id="KAJ8669005.1"/>
    </source>
</evidence>
<sequence>MRRALLDSYIHYLLIIYLLYKSLPVRSLSREGTKIIEENDLTSLATFVRRYSSIPLCSGSLVTGILVLTTAHCISKIPIEQVQVFLGGNGIQGDSRYDIASFKKYSDWATENNEIYEDDGINIAVVELSRRVELNAKIGLAMIPIDCRVPNQSLKVTLVGWTKSSLTYVRRAGSVKIKSAEMCISHCNTNLIRARLREGKLFCTLPRPHLLAVDEGGPVLYNKRVLVGINFWNEKSRAQDVKNLHINYLYYKNFVQDMICDRQSDQWEVFR</sequence>
<organism evidence="1 2">
    <name type="scientific">Eretmocerus hayati</name>
    <dbReference type="NCBI Taxonomy" id="131215"/>
    <lineage>
        <taxon>Eukaryota</taxon>
        <taxon>Metazoa</taxon>
        <taxon>Ecdysozoa</taxon>
        <taxon>Arthropoda</taxon>
        <taxon>Hexapoda</taxon>
        <taxon>Insecta</taxon>
        <taxon>Pterygota</taxon>
        <taxon>Neoptera</taxon>
        <taxon>Endopterygota</taxon>
        <taxon>Hymenoptera</taxon>
        <taxon>Apocrita</taxon>
        <taxon>Proctotrupomorpha</taxon>
        <taxon>Chalcidoidea</taxon>
        <taxon>Aphelinidae</taxon>
        <taxon>Aphelininae</taxon>
        <taxon>Eretmocerus</taxon>
    </lineage>
</organism>